<dbReference type="EMBL" id="GBRH01172716">
    <property type="protein sequence ID" value="JAE25180.1"/>
    <property type="molecule type" value="Transcribed_RNA"/>
</dbReference>
<proteinExistence type="predicted"/>
<sequence length="76" mass="9000">MRKCKGQWNSSQTVKLYWTLPMSWSWLPSQKIEMDRPHQNSSRRYIANLVLELHHSLLPANHSLGQILAMQYHHCS</sequence>
<dbReference type="AlphaFoldDB" id="A0A0A9GJ95"/>
<protein>
    <submittedName>
        <fullName evidence="1">Uncharacterized protein</fullName>
    </submittedName>
</protein>
<reference evidence="1" key="1">
    <citation type="submission" date="2014-09" db="EMBL/GenBank/DDBJ databases">
        <authorList>
            <person name="Magalhaes I.L.F."/>
            <person name="Oliveira U."/>
            <person name="Santos F.R."/>
            <person name="Vidigal T.H.D.A."/>
            <person name="Brescovit A.D."/>
            <person name="Santos A.J."/>
        </authorList>
    </citation>
    <scope>NUCLEOTIDE SEQUENCE</scope>
    <source>
        <tissue evidence="1">Shoot tissue taken approximately 20 cm above the soil surface</tissue>
    </source>
</reference>
<name>A0A0A9GJ95_ARUDO</name>
<organism evidence="1">
    <name type="scientific">Arundo donax</name>
    <name type="common">Giant reed</name>
    <name type="synonym">Donax arundinaceus</name>
    <dbReference type="NCBI Taxonomy" id="35708"/>
    <lineage>
        <taxon>Eukaryota</taxon>
        <taxon>Viridiplantae</taxon>
        <taxon>Streptophyta</taxon>
        <taxon>Embryophyta</taxon>
        <taxon>Tracheophyta</taxon>
        <taxon>Spermatophyta</taxon>
        <taxon>Magnoliopsida</taxon>
        <taxon>Liliopsida</taxon>
        <taxon>Poales</taxon>
        <taxon>Poaceae</taxon>
        <taxon>PACMAD clade</taxon>
        <taxon>Arundinoideae</taxon>
        <taxon>Arundineae</taxon>
        <taxon>Arundo</taxon>
    </lineage>
</organism>
<accession>A0A0A9GJ95</accession>
<reference evidence="1" key="2">
    <citation type="journal article" date="2015" name="Data Brief">
        <title>Shoot transcriptome of the giant reed, Arundo donax.</title>
        <authorList>
            <person name="Barrero R.A."/>
            <person name="Guerrero F.D."/>
            <person name="Moolhuijzen P."/>
            <person name="Goolsby J.A."/>
            <person name="Tidwell J."/>
            <person name="Bellgard S.E."/>
            <person name="Bellgard M.I."/>
        </authorList>
    </citation>
    <scope>NUCLEOTIDE SEQUENCE</scope>
    <source>
        <tissue evidence="1">Shoot tissue taken approximately 20 cm above the soil surface</tissue>
    </source>
</reference>
<evidence type="ECO:0000313" key="1">
    <source>
        <dbReference type="EMBL" id="JAE25180.1"/>
    </source>
</evidence>